<name>A0A372NPZ7_9SPHI</name>
<evidence type="ECO:0000313" key="2">
    <source>
        <dbReference type="Proteomes" id="UP000264217"/>
    </source>
</evidence>
<gene>
    <name evidence="1" type="ORF">D0C36_18875</name>
</gene>
<proteinExistence type="predicted"/>
<keyword evidence="2" id="KW-1185">Reference proteome</keyword>
<dbReference type="PROSITE" id="PS51257">
    <property type="entry name" value="PROKAR_LIPOPROTEIN"/>
    <property type="match status" value="1"/>
</dbReference>
<sequence length="235" mass="25859">MKHLNFILKTSLSVILMAALLTGCKKDNKDIPKKDEEKPAFSKEILNIIPQKIIDSLRLQGMLINEGTTPPNIEGSYYTGSANCFYDSSNFPKIGLWRLDYTYTLYNQNNTDLTLSIDYFAHPKSADEATGKGSFVSGSGDKFSAFFLTEGVGNGIPYKMIYIISGRKTADGVVDWHDCLRMMEKGDDPNNRLIAVGGTRIFKEDDGIASNIDPSFGKKLAGFNTNLKGSVSAGR</sequence>
<organism evidence="1 2">
    <name type="scientific">Mucilaginibacter conchicola</name>
    <dbReference type="NCBI Taxonomy" id="2303333"/>
    <lineage>
        <taxon>Bacteria</taxon>
        <taxon>Pseudomonadati</taxon>
        <taxon>Bacteroidota</taxon>
        <taxon>Sphingobacteriia</taxon>
        <taxon>Sphingobacteriales</taxon>
        <taxon>Sphingobacteriaceae</taxon>
        <taxon>Mucilaginibacter</taxon>
    </lineage>
</organism>
<dbReference type="AlphaFoldDB" id="A0A372NPZ7"/>
<accession>A0A372NPZ7</accession>
<dbReference type="OrthoDB" id="673254at2"/>
<protein>
    <submittedName>
        <fullName evidence="1">Uncharacterized protein</fullName>
    </submittedName>
</protein>
<dbReference type="Proteomes" id="UP000264217">
    <property type="component" value="Unassembled WGS sequence"/>
</dbReference>
<dbReference type="RefSeq" id="WP_117393211.1">
    <property type="nucleotide sequence ID" value="NZ_QWDC01000003.1"/>
</dbReference>
<comment type="caution">
    <text evidence="1">The sequence shown here is derived from an EMBL/GenBank/DDBJ whole genome shotgun (WGS) entry which is preliminary data.</text>
</comment>
<dbReference type="EMBL" id="QWDC01000003">
    <property type="protein sequence ID" value="RFZ91009.1"/>
    <property type="molecule type" value="Genomic_DNA"/>
</dbReference>
<evidence type="ECO:0000313" key="1">
    <source>
        <dbReference type="EMBL" id="RFZ91009.1"/>
    </source>
</evidence>
<reference evidence="1 2" key="1">
    <citation type="submission" date="2018-08" db="EMBL/GenBank/DDBJ databases">
        <title>Mucilaginibacter sp. MYSH2.</title>
        <authorList>
            <person name="Seo T."/>
        </authorList>
    </citation>
    <scope>NUCLEOTIDE SEQUENCE [LARGE SCALE GENOMIC DNA]</scope>
    <source>
        <strain evidence="1 2">MYSH2</strain>
    </source>
</reference>